<evidence type="ECO:0008006" key="4">
    <source>
        <dbReference type="Google" id="ProtNLM"/>
    </source>
</evidence>
<evidence type="ECO:0000313" key="3">
    <source>
        <dbReference type="Proteomes" id="UP001527882"/>
    </source>
</evidence>
<dbReference type="Pfam" id="PF14395">
    <property type="entry name" value="COOH-NH2_lig"/>
    <property type="match status" value="1"/>
</dbReference>
<comment type="caution">
    <text evidence="2">The sequence shown here is derived from an EMBL/GenBank/DDBJ whole genome shotgun (WGS) entry which is preliminary data.</text>
</comment>
<dbReference type="RefSeq" id="WP_269881545.1">
    <property type="nucleotide sequence ID" value="NZ_JAQAGZ010000006.1"/>
</dbReference>
<evidence type="ECO:0000313" key="2">
    <source>
        <dbReference type="EMBL" id="MCZ8513087.1"/>
    </source>
</evidence>
<gene>
    <name evidence="2" type="ORF">O9H85_11765</name>
</gene>
<name>A0ABT4Q885_9BACL</name>
<dbReference type="Proteomes" id="UP001527882">
    <property type="component" value="Unassembled WGS sequence"/>
</dbReference>
<accession>A0ABT4Q885</accession>
<feature type="region of interest" description="Disordered" evidence="1">
    <location>
        <begin position="121"/>
        <end position="162"/>
    </location>
</feature>
<keyword evidence="3" id="KW-1185">Reference proteome</keyword>
<organism evidence="2 3">
    <name type="scientific">Paenibacillus gyeongsangnamensis</name>
    <dbReference type="NCBI Taxonomy" id="3388067"/>
    <lineage>
        <taxon>Bacteria</taxon>
        <taxon>Bacillati</taxon>
        <taxon>Bacillota</taxon>
        <taxon>Bacilli</taxon>
        <taxon>Bacillales</taxon>
        <taxon>Paenibacillaceae</taxon>
        <taxon>Paenibacillus</taxon>
    </lineage>
</organism>
<proteinExistence type="predicted"/>
<sequence>MRAFLLHSNEETVQLLLDRLRMASGLSLPHKGERRFVIHWGVYQPDTDEGERLQPVKHAVLAMNRARASQLLRLHGIECSFDEPEAESVRSSAIARILRAKVPGTDQGTEPVRQVAAWIPSKAGRETGQRKPGGRENGTAGHPFGNETQAGMSPSLTQMQQPPMPRETAAIHTAIPTAEGTHPQEERWSHEYLIPVFHLEALSLFHRDFPVYYTGSAPAGVRVPPPEKREFAEIGKEQPNYYASKAMREALKAVYALGLDYAVVRLGVRPDGTMAVRELQPVPVLTPRLAELFAEAMDRFDDELAEEEAAGKREVMLGADPEFLLLNERGKVIFASKYAEKEGPFGCDAIVLPGHRKIFPLAELRPRPSTDVKQLIINLHRTMQLAARQIGDSGLSWVAGGMPVRGFPLGGHIHFSGIRLSSGLLRALDNYLALPLTLIEDASTGTRKPRYGFLGDFRRQRHGGFEYRVLPSWMVSPLVTKGVLALAKLIAGNYRELPRRPLEEPEVQRAYYQGVKARIRPLLGALWRDLEKLPDYAQHETYLRPLRRMMLQMRSWKETEDFRPKWKISPFQ</sequence>
<reference evidence="2 3" key="1">
    <citation type="submission" date="2022-12" db="EMBL/GenBank/DDBJ databases">
        <title>Draft genome sequence of Paenibacillus sp. dW9.</title>
        <authorList>
            <person name="Choi E.-W."/>
            <person name="Kim D.-U."/>
        </authorList>
    </citation>
    <scope>NUCLEOTIDE SEQUENCE [LARGE SCALE GENOMIC DNA]</scope>
    <source>
        <strain evidence="3">dW9</strain>
    </source>
</reference>
<feature type="compositionally biased region" description="Polar residues" evidence="1">
    <location>
        <begin position="146"/>
        <end position="161"/>
    </location>
</feature>
<protein>
    <recommendedName>
        <fullName evidence="4">Phage phiEco32-like COOH.NH2 ligase-type 2</fullName>
    </recommendedName>
</protein>
<dbReference type="InterPro" id="IPR025681">
    <property type="entry name" value="COOH-NH2_lig"/>
</dbReference>
<evidence type="ECO:0000256" key="1">
    <source>
        <dbReference type="SAM" id="MobiDB-lite"/>
    </source>
</evidence>
<dbReference type="EMBL" id="JAQAGZ010000006">
    <property type="protein sequence ID" value="MCZ8513087.1"/>
    <property type="molecule type" value="Genomic_DNA"/>
</dbReference>